<dbReference type="Gene3D" id="3.40.50.10960">
    <property type="match status" value="1"/>
</dbReference>
<dbReference type="GO" id="GO:0032153">
    <property type="term" value="C:cell division site"/>
    <property type="evidence" value="ECO:0007669"/>
    <property type="project" value="UniProtKB-UniRule"/>
</dbReference>
<dbReference type="Proteomes" id="UP000051672">
    <property type="component" value="Unassembled WGS sequence"/>
</dbReference>
<dbReference type="PROSITE" id="PS51779">
    <property type="entry name" value="POTRA"/>
    <property type="match status" value="1"/>
</dbReference>
<dbReference type="InterPro" id="IPR050487">
    <property type="entry name" value="FtsQ_DivIB"/>
</dbReference>
<dbReference type="AlphaFoldDB" id="A0A0R2AYV7"/>
<evidence type="ECO:0000256" key="2">
    <source>
        <dbReference type="ARBA" id="ARBA00022475"/>
    </source>
</evidence>
<evidence type="ECO:0000313" key="11">
    <source>
        <dbReference type="Proteomes" id="UP000051672"/>
    </source>
</evidence>
<dbReference type="PANTHER" id="PTHR37820">
    <property type="entry name" value="CELL DIVISION PROTEIN DIVIB"/>
    <property type="match status" value="1"/>
</dbReference>
<dbReference type="HAMAP" id="MF_00912">
    <property type="entry name" value="DivIB"/>
    <property type="match status" value="1"/>
</dbReference>
<keyword evidence="4 8" id="KW-0812">Transmembrane</keyword>
<dbReference type="PATRIC" id="fig|1423727.3.peg.218"/>
<dbReference type="InterPro" id="IPR034746">
    <property type="entry name" value="POTRA"/>
</dbReference>
<evidence type="ECO:0000256" key="1">
    <source>
        <dbReference type="ARBA" id="ARBA00004370"/>
    </source>
</evidence>
<feature type="transmembrane region" description="Helical" evidence="8">
    <location>
        <begin position="43"/>
        <end position="61"/>
    </location>
</feature>
<evidence type="ECO:0000313" key="10">
    <source>
        <dbReference type="EMBL" id="KRM72510.1"/>
    </source>
</evidence>
<dbReference type="Pfam" id="PF03799">
    <property type="entry name" value="FtsQ_DivIB_C"/>
    <property type="match status" value="1"/>
</dbReference>
<keyword evidence="5 8" id="KW-1133">Transmembrane helix</keyword>
<dbReference type="InterPro" id="IPR005548">
    <property type="entry name" value="Cell_div_FtsQ/DivIB_C"/>
</dbReference>
<keyword evidence="7 8" id="KW-0131">Cell cycle</keyword>
<evidence type="ECO:0000256" key="8">
    <source>
        <dbReference type="HAMAP-Rule" id="MF_00912"/>
    </source>
</evidence>
<comment type="subcellular location">
    <subcellularLocation>
        <location evidence="8">Cell membrane</location>
        <topology evidence="8">Single-pass type II membrane protein</topology>
    </subcellularLocation>
    <subcellularLocation>
        <location evidence="1">Membrane</location>
    </subcellularLocation>
    <text evidence="8">Localizes to the division septum.</text>
</comment>
<proteinExistence type="inferred from homology"/>
<evidence type="ECO:0000256" key="7">
    <source>
        <dbReference type="ARBA" id="ARBA00023306"/>
    </source>
</evidence>
<dbReference type="GO" id="GO:0043093">
    <property type="term" value="P:FtsZ-dependent cytokinesis"/>
    <property type="evidence" value="ECO:0007669"/>
    <property type="project" value="UniProtKB-UniRule"/>
</dbReference>
<dbReference type="InterPro" id="IPR026580">
    <property type="entry name" value="DivIB"/>
</dbReference>
<dbReference type="Pfam" id="PF08478">
    <property type="entry name" value="POTRA_1"/>
    <property type="match status" value="1"/>
</dbReference>
<sequence length="265" mass="29365">MAKKSTPEPQTPWEQYQTTHPKPLAAQLPQLSAWRHKQLRRNLVLILTPLIVLLGFFGYMISPLAKVGEVNVTGVKVLPEQTIIDASQLSNRNYILQLLFDKHPVVNRVEKVAGVKSAHVKISGMNTVTLQISEYAPVGYVYQKGLYYLVLSSNQVVKQGIKNPSDNYPVLTGFTAKELPRISTALRAIPKAVRQDIAEVKATRGGANPYQVKLNMGDGNQVIADSRTLAKKMHYYPSVVADLKQSGTLDLEVGAFFTPNKTKKN</sequence>
<dbReference type="EMBL" id="AYZQ01000001">
    <property type="protein sequence ID" value="KRM72510.1"/>
    <property type="molecule type" value="Genomic_DNA"/>
</dbReference>
<dbReference type="RefSeq" id="WP_162259761.1">
    <property type="nucleotide sequence ID" value="NZ_AYZQ01000001.1"/>
</dbReference>
<keyword evidence="2 8" id="KW-1003">Cell membrane</keyword>
<keyword evidence="6 8" id="KW-0472">Membrane</keyword>
<evidence type="ECO:0000256" key="6">
    <source>
        <dbReference type="ARBA" id="ARBA00023136"/>
    </source>
</evidence>
<comment type="similarity">
    <text evidence="8">Belongs to the FtsQ/DivIB family. DivIB subfamily.</text>
</comment>
<name>A0A0R2AYV7_9LACO</name>
<keyword evidence="11" id="KW-1185">Reference proteome</keyword>
<protein>
    <recommendedName>
        <fullName evidence="8">Cell division protein DivIB</fullName>
    </recommendedName>
</protein>
<organism evidence="10 11">
    <name type="scientific">Lacticaseibacillus brantae DSM 23927</name>
    <dbReference type="NCBI Taxonomy" id="1423727"/>
    <lineage>
        <taxon>Bacteria</taxon>
        <taxon>Bacillati</taxon>
        <taxon>Bacillota</taxon>
        <taxon>Bacilli</taxon>
        <taxon>Lactobacillales</taxon>
        <taxon>Lactobacillaceae</taxon>
        <taxon>Lacticaseibacillus</taxon>
    </lineage>
</organism>
<evidence type="ECO:0000256" key="4">
    <source>
        <dbReference type="ARBA" id="ARBA00022692"/>
    </source>
</evidence>
<keyword evidence="3 8" id="KW-0132">Cell division</keyword>
<dbReference type="PANTHER" id="PTHR37820:SF1">
    <property type="entry name" value="CELL DIVISION PROTEIN FTSQ"/>
    <property type="match status" value="1"/>
</dbReference>
<comment type="caution">
    <text evidence="10">The sequence shown here is derived from an EMBL/GenBank/DDBJ whole genome shotgun (WGS) entry which is preliminary data.</text>
</comment>
<dbReference type="GO" id="GO:0005886">
    <property type="term" value="C:plasma membrane"/>
    <property type="evidence" value="ECO:0007669"/>
    <property type="project" value="UniProtKB-SubCell"/>
</dbReference>
<dbReference type="InterPro" id="IPR013685">
    <property type="entry name" value="POTRA_FtsQ_type"/>
</dbReference>
<evidence type="ECO:0000256" key="5">
    <source>
        <dbReference type="ARBA" id="ARBA00022989"/>
    </source>
</evidence>
<reference evidence="10 11" key="1">
    <citation type="journal article" date="2015" name="Genome Announc.">
        <title>Expanding the biotechnology potential of lactobacilli through comparative genomics of 213 strains and associated genera.</title>
        <authorList>
            <person name="Sun Z."/>
            <person name="Harris H.M."/>
            <person name="McCann A."/>
            <person name="Guo C."/>
            <person name="Argimon S."/>
            <person name="Zhang W."/>
            <person name="Yang X."/>
            <person name="Jeffery I.B."/>
            <person name="Cooney J.C."/>
            <person name="Kagawa T.F."/>
            <person name="Liu W."/>
            <person name="Song Y."/>
            <person name="Salvetti E."/>
            <person name="Wrobel A."/>
            <person name="Rasinkangas P."/>
            <person name="Parkhill J."/>
            <person name="Rea M.C."/>
            <person name="O'Sullivan O."/>
            <person name="Ritari J."/>
            <person name="Douillard F.P."/>
            <person name="Paul Ross R."/>
            <person name="Yang R."/>
            <person name="Briner A.E."/>
            <person name="Felis G.E."/>
            <person name="de Vos W.M."/>
            <person name="Barrangou R."/>
            <person name="Klaenhammer T.R."/>
            <person name="Caufield P.W."/>
            <person name="Cui Y."/>
            <person name="Zhang H."/>
            <person name="O'Toole P.W."/>
        </authorList>
    </citation>
    <scope>NUCLEOTIDE SEQUENCE [LARGE SCALE GENOMIC DNA]</scope>
    <source>
        <strain evidence="10 11">DSM 23927</strain>
    </source>
</reference>
<comment type="function">
    <text evidence="8">Cell division protein that may be involved in stabilizing or promoting the assembly of the division complex.</text>
</comment>
<accession>A0A0R2AYV7</accession>
<feature type="domain" description="POTRA" evidence="9">
    <location>
        <begin position="65"/>
        <end position="135"/>
    </location>
</feature>
<dbReference type="STRING" id="1423727.FC34_GL000217"/>
<evidence type="ECO:0000256" key="3">
    <source>
        <dbReference type="ARBA" id="ARBA00022618"/>
    </source>
</evidence>
<evidence type="ECO:0000259" key="9">
    <source>
        <dbReference type="PROSITE" id="PS51779"/>
    </source>
</evidence>
<gene>
    <name evidence="8" type="primary">divIB</name>
    <name evidence="10" type="ORF">FC34_GL000217</name>
</gene>